<dbReference type="AlphaFoldDB" id="A0A078MUG0"/>
<dbReference type="SUPFAM" id="SSF52540">
    <property type="entry name" value="P-loop containing nucleoside triphosphate hydrolases"/>
    <property type="match status" value="1"/>
</dbReference>
<dbReference type="InterPro" id="IPR001482">
    <property type="entry name" value="T2SS/T4SS_dom"/>
</dbReference>
<dbReference type="PATRIC" id="fig|1461584.3.peg.2420"/>
<dbReference type="PANTHER" id="PTHR30486">
    <property type="entry name" value="TWITCHING MOTILITY PROTEIN PILT"/>
    <property type="match status" value="1"/>
</dbReference>
<feature type="region of interest" description="Disordered" evidence="2">
    <location>
        <begin position="1"/>
        <end position="36"/>
    </location>
</feature>
<sequence length="414" mass="42749">MSARSGRHVAGEPVQSRPFRPGHPTSSAGPSGEPGMDDVVALIRRRVVADPAPVTRVGLAEAVQQSGRVLGTQGALAAVDRVRAELQGLGPLQPLAEDPAVTDILVNAPDQVWTEGHDGLALSGLRLGTETEVRALAVRLVAAGGRRLDDASPCADVQLGPYRIHAVLPPVSTAGTVLSVRIRRSRVLLLPELVAGGMVDEAVASVLQAVVARRLNFLISGATGTGKTTLLAAMLSLCGPRERIVVVEDASELRPDHPHVLGLQSRRGNIEGSGGIDLADLVRQALRMRPDRLVVGECRGGEVRELLAAMNTGHDGAGGTLHANSAEAVPARLAALGALAGMSQRALELQAGSALDVLIHLTRTRQGRQVGEVALLRSGPGGLSVSPALIRRNGAMVPGAAKSELDALLSAGGP</sequence>
<dbReference type="GO" id="GO:0016887">
    <property type="term" value="F:ATP hydrolysis activity"/>
    <property type="evidence" value="ECO:0007669"/>
    <property type="project" value="InterPro"/>
</dbReference>
<evidence type="ECO:0000259" key="3">
    <source>
        <dbReference type="Pfam" id="PF00437"/>
    </source>
</evidence>
<dbReference type="Pfam" id="PF00437">
    <property type="entry name" value="T2SSE"/>
    <property type="match status" value="1"/>
</dbReference>
<dbReference type="EMBL" id="LN483071">
    <property type="protein sequence ID" value="CEA09082.1"/>
    <property type="molecule type" value="Genomic_DNA"/>
</dbReference>
<reference evidence="4" key="1">
    <citation type="submission" date="2014-07" db="EMBL/GenBank/DDBJ databases">
        <authorList>
            <person name="Urmite Genomes Urmite Genomes"/>
        </authorList>
    </citation>
    <scope>NUCLEOTIDE SEQUENCE</scope>
    <source>
        <strain evidence="4">11W110_air</strain>
    </source>
</reference>
<dbReference type="Gene3D" id="3.30.450.380">
    <property type="match status" value="1"/>
</dbReference>
<dbReference type="InterPro" id="IPR022399">
    <property type="entry name" value="TadA-like_ATPase"/>
</dbReference>
<evidence type="ECO:0000256" key="1">
    <source>
        <dbReference type="ARBA" id="ARBA00006611"/>
    </source>
</evidence>
<dbReference type="CDD" id="cd01130">
    <property type="entry name" value="VirB11-like_ATPase"/>
    <property type="match status" value="1"/>
</dbReference>
<name>A0A078MUG0_9MICC</name>
<gene>
    <name evidence="4" type="ORF">BN1051_02445</name>
</gene>
<protein>
    <submittedName>
        <fullName evidence="4">Putative conjugal transfer proteinc/MT3759</fullName>
    </submittedName>
</protein>
<feature type="domain" description="Bacterial type II secretion system protein E" evidence="3">
    <location>
        <begin position="86"/>
        <end position="363"/>
    </location>
</feature>
<comment type="similarity">
    <text evidence="1">Belongs to the GSP E family.</text>
</comment>
<evidence type="ECO:0000256" key="2">
    <source>
        <dbReference type="SAM" id="MobiDB-lite"/>
    </source>
</evidence>
<dbReference type="InterPro" id="IPR050921">
    <property type="entry name" value="T4SS_GSP_E_ATPase"/>
</dbReference>
<organism evidence="4">
    <name type="scientific">Arthrobacter saudimassiliensis</name>
    <dbReference type="NCBI Taxonomy" id="1461584"/>
    <lineage>
        <taxon>Bacteria</taxon>
        <taxon>Bacillati</taxon>
        <taxon>Actinomycetota</taxon>
        <taxon>Actinomycetes</taxon>
        <taxon>Micrococcales</taxon>
        <taxon>Micrococcaceae</taxon>
        <taxon>Arthrobacter</taxon>
    </lineage>
</organism>
<dbReference type="InterPro" id="IPR027417">
    <property type="entry name" value="P-loop_NTPase"/>
</dbReference>
<dbReference type="PANTHER" id="PTHR30486:SF6">
    <property type="entry name" value="TYPE IV PILUS RETRACTATION ATPASE PILT"/>
    <property type="match status" value="1"/>
</dbReference>
<dbReference type="Gene3D" id="3.40.50.300">
    <property type="entry name" value="P-loop containing nucleotide triphosphate hydrolases"/>
    <property type="match status" value="1"/>
</dbReference>
<accession>A0A078MUG0</accession>
<evidence type="ECO:0000313" key="4">
    <source>
        <dbReference type="EMBL" id="CEA09082.1"/>
    </source>
</evidence>
<proteinExistence type="inferred from homology"/>
<dbReference type="NCBIfam" id="TIGR03819">
    <property type="entry name" value="heli_sec_ATPase"/>
    <property type="match status" value="1"/>
</dbReference>